<gene>
    <name evidence="1" type="ORF">DSCOOX_41080</name>
</gene>
<proteinExistence type="predicted"/>
<dbReference type="AlphaFoldDB" id="A0A5K8AEL2"/>
<organism evidence="1 2">
    <name type="scientific">Desulfosarcina ovata subsp. ovata</name>
    <dbReference type="NCBI Taxonomy" id="2752305"/>
    <lineage>
        <taxon>Bacteria</taxon>
        <taxon>Pseudomonadati</taxon>
        <taxon>Thermodesulfobacteriota</taxon>
        <taxon>Desulfobacteria</taxon>
        <taxon>Desulfobacterales</taxon>
        <taxon>Desulfosarcinaceae</taxon>
        <taxon>Desulfosarcina</taxon>
    </lineage>
</organism>
<evidence type="ECO:0000313" key="2">
    <source>
        <dbReference type="Proteomes" id="UP000422108"/>
    </source>
</evidence>
<accession>A0A5K8AEL2</accession>
<protein>
    <submittedName>
        <fullName evidence="1">Uncharacterized protein</fullName>
    </submittedName>
</protein>
<reference evidence="1 2" key="1">
    <citation type="submission" date="2019-11" db="EMBL/GenBank/DDBJ databases">
        <title>Comparative genomics of hydrocarbon-degrading Desulfosarcina strains.</title>
        <authorList>
            <person name="Watanabe M."/>
            <person name="Kojima H."/>
            <person name="Fukui M."/>
        </authorList>
    </citation>
    <scope>NUCLEOTIDE SEQUENCE [LARGE SCALE GENOMIC DNA]</scope>
    <source>
        <strain evidence="2">oXyS1</strain>
    </source>
</reference>
<name>A0A5K8AEL2_9BACT</name>
<keyword evidence="2" id="KW-1185">Reference proteome</keyword>
<dbReference type="EMBL" id="AP021879">
    <property type="protein sequence ID" value="BBO90928.1"/>
    <property type="molecule type" value="Genomic_DNA"/>
</dbReference>
<dbReference type="Proteomes" id="UP000422108">
    <property type="component" value="Chromosome"/>
</dbReference>
<sequence length="58" mass="6552">MHGYPWGQPFGESAWALLSTLNREISNERWYREPIFSIGFQPPDVIVATGSADATERV</sequence>
<evidence type="ECO:0000313" key="1">
    <source>
        <dbReference type="EMBL" id="BBO90928.1"/>
    </source>
</evidence>